<evidence type="ECO:0000313" key="1">
    <source>
        <dbReference type="EMBL" id="EFL44442.1"/>
    </source>
</evidence>
<name>A0ABN0B139_9ACTN</name>
<organism evidence="1 2">
    <name type="scientific">Fannyhessea vaginae PB189-T1-4</name>
    <dbReference type="NCBI Taxonomy" id="866774"/>
    <lineage>
        <taxon>Bacteria</taxon>
        <taxon>Bacillati</taxon>
        <taxon>Actinomycetota</taxon>
        <taxon>Coriobacteriia</taxon>
        <taxon>Coriobacteriales</taxon>
        <taxon>Atopobiaceae</taxon>
        <taxon>Fannyhessea</taxon>
    </lineage>
</organism>
<protein>
    <submittedName>
        <fullName evidence="1">Uncharacterized protein</fullName>
    </submittedName>
</protein>
<proteinExistence type="predicted"/>
<reference evidence="1 2" key="1">
    <citation type="submission" date="2010-08" db="EMBL/GenBank/DDBJ databases">
        <authorList>
            <person name="Durkin A.S."/>
            <person name="Madupu R."/>
            <person name="Torralba M."/>
            <person name="Gillis M."/>
            <person name="Methe B."/>
            <person name="Sutton G."/>
            <person name="Nelson K.E."/>
        </authorList>
    </citation>
    <scope>NUCLEOTIDE SEQUENCE [LARGE SCALE GENOMIC DNA]</scope>
    <source>
        <strain evidence="1 2">PB189-T1-4</strain>
    </source>
</reference>
<evidence type="ECO:0000313" key="2">
    <source>
        <dbReference type="Proteomes" id="UP000004431"/>
    </source>
</evidence>
<gene>
    <name evidence="1" type="ORF">HMPREF9248_0445</name>
</gene>
<keyword evidence="2" id="KW-1185">Reference proteome</keyword>
<dbReference type="EMBL" id="AEDQ01000016">
    <property type="protein sequence ID" value="EFL44442.1"/>
    <property type="molecule type" value="Genomic_DNA"/>
</dbReference>
<accession>A0ABN0B139</accession>
<sequence length="48" mass="5081">MYTTCKNVQTRLGALPANWQTHAGDKPCNGACKGAKPCVSKNTHIGHA</sequence>
<dbReference type="Proteomes" id="UP000004431">
    <property type="component" value="Unassembled WGS sequence"/>
</dbReference>
<comment type="caution">
    <text evidence="1">The sequence shown here is derived from an EMBL/GenBank/DDBJ whole genome shotgun (WGS) entry which is preliminary data.</text>
</comment>